<comment type="caution">
    <text evidence="2">The sequence shown here is derived from an EMBL/GenBank/DDBJ whole genome shotgun (WGS) entry which is preliminary data.</text>
</comment>
<evidence type="ECO:0000256" key="1">
    <source>
        <dbReference type="SAM" id="SignalP"/>
    </source>
</evidence>
<protein>
    <recommendedName>
        <fullName evidence="4">Gluconate 2-dehydrogenase subunit 3 family protein</fullName>
    </recommendedName>
</protein>
<dbReference type="RefSeq" id="WP_188765165.1">
    <property type="nucleotide sequence ID" value="NZ_BMKK01000002.1"/>
</dbReference>
<organism evidence="2 3">
    <name type="scientific">Emticicia aquatilis</name>
    <dbReference type="NCBI Taxonomy" id="1537369"/>
    <lineage>
        <taxon>Bacteria</taxon>
        <taxon>Pseudomonadati</taxon>
        <taxon>Bacteroidota</taxon>
        <taxon>Cytophagia</taxon>
        <taxon>Cytophagales</taxon>
        <taxon>Leadbetterellaceae</taxon>
        <taxon>Emticicia</taxon>
    </lineage>
</organism>
<name>A0A916YME6_9BACT</name>
<gene>
    <name evidence="2" type="ORF">GCM10011514_12410</name>
</gene>
<proteinExistence type="predicted"/>
<accession>A0A916YME6</accession>
<dbReference type="Proteomes" id="UP000609064">
    <property type="component" value="Unassembled WGS sequence"/>
</dbReference>
<dbReference type="EMBL" id="BMKK01000002">
    <property type="protein sequence ID" value="GGD49752.1"/>
    <property type="molecule type" value="Genomic_DNA"/>
</dbReference>
<feature type="chain" id="PRO_5037938811" description="Gluconate 2-dehydrogenase subunit 3 family protein" evidence="1">
    <location>
        <begin position="25"/>
        <end position="171"/>
    </location>
</feature>
<dbReference type="Pfam" id="PF13618">
    <property type="entry name" value="Gluconate_2-dh3"/>
    <property type="match status" value="1"/>
</dbReference>
<evidence type="ECO:0008006" key="4">
    <source>
        <dbReference type="Google" id="ProtNLM"/>
    </source>
</evidence>
<dbReference type="InterPro" id="IPR027056">
    <property type="entry name" value="Gluconate_2DH_su3"/>
</dbReference>
<feature type="signal peptide" evidence="1">
    <location>
        <begin position="1"/>
        <end position="24"/>
    </location>
</feature>
<sequence length="171" mass="19046">MKRRTALKNVLFSAAGMLTLPAWGNAWNSSTFTQISSIFTKSQAEILDILVDALIPSSEIIGAKDLGTSAFINRMLADCYETEVQENFKIGLETANNLAKESFSKPLADCDKIQRKELLIKLSSTNNAQQKDFFSLLKQLTVLGYTTSEYVLTKHYNYVMAPGHYFGCVNV</sequence>
<reference evidence="2" key="2">
    <citation type="submission" date="2020-09" db="EMBL/GenBank/DDBJ databases">
        <authorList>
            <person name="Sun Q."/>
            <person name="Zhou Y."/>
        </authorList>
    </citation>
    <scope>NUCLEOTIDE SEQUENCE</scope>
    <source>
        <strain evidence="2">CGMCC 1.15958</strain>
    </source>
</reference>
<keyword evidence="1" id="KW-0732">Signal</keyword>
<reference evidence="2" key="1">
    <citation type="journal article" date="2014" name="Int. J. Syst. Evol. Microbiol.">
        <title>Complete genome sequence of Corynebacterium casei LMG S-19264T (=DSM 44701T), isolated from a smear-ripened cheese.</title>
        <authorList>
            <consortium name="US DOE Joint Genome Institute (JGI-PGF)"/>
            <person name="Walter F."/>
            <person name="Albersmeier A."/>
            <person name="Kalinowski J."/>
            <person name="Ruckert C."/>
        </authorList>
    </citation>
    <scope>NUCLEOTIDE SEQUENCE</scope>
    <source>
        <strain evidence="2">CGMCC 1.15958</strain>
    </source>
</reference>
<evidence type="ECO:0000313" key="2">
    <source>
        <dbReference type="EMBL" id="GGD49752.1"/>
    </source>
</evidence>
<evidence type="ECO:0000313" key="3">
    <source>
        <dbReference type="Proteomes" id="UP000609064"/>
    </source>
</evidence>
<keyword evidence="3" id="KW-1185">Reference proteome</keyword>
<dbReference type="AlphaFoldDB" id="A0A916YME6"/>